<feature type="compositionally biased region" description="Polar residues" evidence="1">
    <location>
        <begin position="15"/>
        <end position="26"/>
    </location>
</feature>
<dbReference type="EMBL" id="LNFO01001521">
    <property type="protein sequence ID" value="KUF90780.1"/>
    <property type="molecule type" value="Genomic_DNA"/>
</dbReference>
<proteinExistence type="predicted"/>
<feature type="compositionally biased region" description="Basic and acidic residues" evidence="1">
    <location>
        <begin position="572"/>
        <end position="591"/>
    </location>
</feature>
<feature type="region of interest" description="Disordered" evidence="1">
    <location>
        <begin position="361"/>
        <end position="404"/>
    </location>
</feature>
<dbReference type="OrthoDB" id="79812at2759"/>
<dbReference type="AlphaFoldDB" id="A0A0W8D3T5"/>
<feature type="compositionally biased region" description="Basic and acidic residues" evidence="1">
    <location>
        <begin position="172"/>
        <end position="185"/>
    </location>
</feature>
<evidence type="ECO:0000313" key="3">
    <source>
        <dbReference type="Proteomes" id="UP000052943"/>
    </source>
</evidence>
<feature type="compositionally biased region" description="Acidic residues" evidence="1">
    <location>
        <begin position="266"/>
        <end position="275"/>
    </location>
</feature>
<feature type="region of interest" description="Disordered" evidence="1">
    <location>
        <begin position="1"/>
        <end position="279"/>
    </location>
</feature>
<accession>A0A0W8D3T5</accession>
<feature type="compositionally biased region" description="Polar residues" evidence="1">
    <location>
        <begin position="150"/>
        <end position="170"/>
    </location>
</feature>
<feature type="compositionally biased region" description="Polar residues" evidence="1">
    <location>
        <begin position="68"/>
        <end position="88"/>
    </location>
</feature>
<sequence length="708" mass="77258">MSDDPYDFEIAIPAASNNAKSTSKHPSTTDSGDDASDVSGSLSNMSGISSDNDDNDSDRSIRQRTESNLKQPAMSTSDFRTPTPSSGSALDRAKNFLSKYSSVAVGDSNGTNTRTSSSRRHISLDSDDDDDSIVESSGGDTELISDKNAGPSSAMASSKIQDSEAFQTSEFIPKRGETGPKHVDALQDVDQGGSSQSSDSAPFSSAAHVPPTKHIAPTSQLDESRSELEDNIESFHSGASEERSGIFPVTTTPSTMQPRSVYHEESTDDYNESFQEESLSQSRVADNYLHGIQRNQVTPTFISPKSGQSIVSESEVYEEDAFEEDSTVATTVASVVTPHLVANTIAEKTFDYSMDFSDDEIGGHAPLQIQTPQSVMSDRDQRDPTPESSESRPLSDNEEQSEFLQSDSFHEVGREDNGNGIVDPKDQLTVEQPVGAISEGSASITEQIPEGNLYQNEPTCPTDDSIVGKENDKQVPSDNVVSIPQITVASIQKVKSPEARYPADDLTVARRARVTIIRAIDLNEEQCVEMKDACTQFTGNHAAIQADLIPDGMHNLFVSTPSAPATTPSHSLGHENEVPPRDTEPVPRQNEKQPPPPPSISQQLGSTMYSLDALKLPITTSTSIYKQQLLALQEQIMQKKCETERIVRDRMTFQYSSLRGTERFFAARRTQKLELWEALMRVDPTLDERKAREVARLAQSATTNQGLR</sequence>
<feature type="compositionally biased region" description="Polar residues" evidence="1">
    <location>
        <begin position="249"/>
        <end position="258"/>
    </location>
</feature>
<organism evidence="2 3">
    <name type="scientific">Phytophthora nicotianae</name>
    <name type="common">Potato buckeye rot agent</name>
    <name type="synonym">Phytophthora parasitica</name>
    <dbReference type="NCBI Taxonomy" id="4792"/>
    <lineage>
        <taxon>Eukaryota</taxon>
        <taxon>Sar</taxon>
        <taxon>Stramenopiles</taxon>
        <taxon>Oomycota</taxon>
        <taxon>Peronosporomycetes</taxon>
        <taxon>Peronosporales</taxon>
        <taxon>Peronosporaceae</taxon>
        <taxon>Phytophthora</taxon>
    </lineage>
</organism>
<comment type="caution">
    <text evidence="2">The sequence shown here is derived from an EMBL/GenBank/DDBJ whole genome shotgun (WGS) entry which is preliminary data.</text>
</comment>
<feature type="compositionally biased region" description="Basic and acidic residues" evidence="1">
    <location>
        <begin position="57"/>
        <end position="67"/>
    </location>
</feature>
<reference evidence="2 3" key="1">
    <citation type="submission" date="2015-11" db="EMBL/GenBank/DDBJ databases">
        <title>Genomes and virulence difference between two physiological races of Phytophthora nicotianae.</title>
        <authorList>
            <person name="Liu H."/>
            <person name="Ma X."/>
            <person name="Yu H."/>
            <person name="Fang D."/>
            <person name="Li Y."/>
            <person name="Wang X."/>
            <person name="Wang W."/>
            <person name="Dong Y."/>
            <person name="Xiao B."/>
        </authorList>
    </citation>
    <scope>NUCLEOTIDE SEQUENCE [LARGE SCALE GENOMIC DNA]</scope>
    <source>
        <strain evidence="3">race 0</strain>
    </source>
</reference>
<evidence type="ECO:0000256" key="1">
    <source>
        <dbReference type="SAM" id="MobiDB-lite"/>
    </source>
</evidence>
<name>A0A0W8D3T5_PHYNI</name>
<dbReference type="Proteomes" id="UP000052943">
    <property type="component" value="Unassembled WGS sequence"/>
</dbReference>
<feature type="compositionally biased region" description="Low complexity" evidence="1">
    <location>
        <begin position="188"/>
        <end position="207"/>
    </location>
</feature>
<protein>
    <submittedName>
        <fullName evidence="2">Uncharacterized protein</fullName>
    </submittedName>
</protein>
<evidence type="ECO:0000313" key="2">
    <source>
        <dbReference type="EMBL" id="KUF90780.1"/>
    </source>
</evidence>
<gene>
    <name evidence="2" type="ORF">AM587_10010519</name>
</gene>
<feature type="region of interest" description="Disordered" evidence="1">
    <location>
        <begin position="557"/>
        <end position="604"/>
    </location>
</feature>
<feature type="compositionally biased region" description="Low complexity" evidence="1">
    <location>
        <begin position="37"/>
        <end position="50"/>
    </location>
</feature>
<feature type="compositionally biased region" description="Basic and acidic residues" evidence="1">
    <location>
        <begin position="377"/>
        <end position="395"/>
    </location>
</feature>
<feature type="compositionally biased region" description="Polar residues" evidence="1">
    <location>
        <begin position="557"/>
        <end position="570"/>
    </location>
</feature>
<dbReference type="STRING" id="4790.A0A0W8D3T5"/>